<gene>
    <name evidence="1" type="ORF">CUESP1_0588</name>
</gene>
<dbReference type="RefSeq" id="WP_025640433.1">
    <property type="nucleotide sequence ID" value="NZ_LT669839.1"/>
</dbReference>
<sequence>MIVEIEVVEQKGTCVAGLKKGDKIRINPNETPCNFCAPAFVSLYPNLKAISAGAKFGWAEPDGSILAACPDPKNPIVFSLKVVE</sequence>
<dbReference type="Proteomes" id="UP000245423">
    <property type="component" value="Chromosome 1"/>
</dbReference>
<evidence type="ECO:0008006" key="3">
    <source>
        <dbReference type="Google" id="ProtNLM"/>
    </source>
</evidence>
<dbReference type="EMBL" id="LT669839">
    <property type="protein sequence ID" value="SHD75972.1"/>
    <property type="molecule type" value="Genomic_DNA"/>
</dbReference>
<evidence type="ECO:0000313" key="2">
    <source>
        <dbReference type="Proteomes" id="UP000245423"/>
    </source>
</evidence>
<dbReference type="InterPro" id="IPR023811">
    <property type="entry name" value="CHP04076"/>
</dbReference>
<dbReference type="OrthoDB" id="5518200at2"/>
<dbReference type="AlphaFoldDB" id="A0A1M4PKL1"/>
<reference evidence="1 2" key="1">
    <citation type="submission" date="2016-11" db="EMBL/GenBank/DDBJ databases">
        <authorList>
            <person name="Manzoor S."/>
        </authorList>
    </citation>
    <scope>NUCLEOTIDE SEQUENCE [LARGE SCALE GENOMIC DNA]</scope>
    <source>
        <strain evidence="1">Clostridium ultunense strain Esp</strain>
    </source>
</reference>
<organism evidence="1 2">
    <name type="scientific">[Clostridium] ultunense Esp</name>
    <dbReference type="NCBI Taxonomy" id="1288971"/>
    <lineage>
        <taxon>Bacteria</taxon>
        <taxon>Bacillati</taxon>
        <taxon>Bacillota</taxon>
        <taxon>Tissierellia</taxon>
        <taxon>Tissierellales</taxon>
        <taxon>Tepidimicrobiaceae</taxon>
        <taxon>Schnuerera</taxon>
    </lineage>
</organism>
<dbReference type="NCBIfam" id="TIGR04076">
    <property type="entry name" value="TIGR04076 family protein"/>
    <property type="match status" value="1"/>
</dbReference>
<name>A0A1M4PKL1_9FIRM</name>
<evidence type="ECO:0000313" key="1">
    <source>
        <dbReference type="EMBL" id="SHD75972.1"/>
    </source>
</evidence>
<accession>A0A1M4PKL1</accession>
<proteinExistence type="predicted"/>
<protein>
    <recommendedName>
        <fullName evidence="3">TIGR04076 family protein</fullName>
    </recommendedName>
</protein>
<keyword evidence="2" id="KW-1185">Reference proteome</keyword>